<dbReference type="EMBL" id="JAPCKK010000016">
    <property type="protein sequence ID" value="MDP4097392.1"/>
    <property type="molecule type" value="Genomic_DNA"/>
</dbReference>
<evidence type="ECO:0000313" key="2">
    <source>
        <dbReference type="EMBL" id="MDP4097392.1"/>
    </source>
</evidence>
<evidence type="ECO:0000313" key="3">
    <source>
        <dbReference type="Proteomes" id="UP001241848"/>
    </source>
</evidence>
<dbReference type="PANTHER" id="PTHR30344:SF1">
    <property type="entry name" value="6-PHOSPHOGLUCONOLACTONASE"/>
    <property type="match status" value="1"/>
</dbReference>
<dbReference type="InterPro" id="IPR019405">
    <property type="entry name" value="Lactonase_7-beta_prop"/>
</dbReference>
<dbReference type="Proteomes" id="UP001241848">
    <property type="component" value="Unassembled WGS sequence"/>
</dbReference>
<dbReference type="SUPFAM" id="SSF51004">
    <property type="entry name" value="C-terminal (heme d1) domain of cytochrome cd1-nitrite reductase"/>
    <property type="match status" value="1"/>
</dbReference>
<name>A0ABT9FSE0_9BACL</name>
<dbReference type="InterPro" id="IPR050282">
    <property type="entry name" value="Cycloisomerase_2"/>
</dbReference>
<proteinExistence type="inferred from homology"/>
<accession>A0ABT9FSE0</accession>
<dbReference type="Gene3D" id="2.130.10.10">
    <property type="entry name" value="YVTN repeat-like/Quinoprotein amine dehydrogenase"/>
    <property type="match status" value="1"/>
</dbReference>
<dbReference type="InterPro" id="IPR011048">
    <property type="entry name" value="Haem_d1_sf"/>
</dbReference>
<organism evidence="2 3">
    <name type="scientific">Paenibacillus zeirhizosphaerae</name>
    <dbReference type="NCBI Taxonomy" id="2987519"/>
    <lineage>
        <taxon>Bacteria</taxon>
        <taxon>Bacillati</taxon>
        <taxon>Bacillota</taxon>
        <taxon>Bacilli</taxon>
        <taxon>Bacillales</taxon>
        <taxon>Paenibacillaceae</taxon>
        <taxon>Paenibacillus</taxon>
    </lineage>
</organism>
<dbReference type="InterPro" id="IPR015943">
    <property type="entry name" value="WD40/YVTN_repeat-like_dom_sf"/>
</dbReference>
<dbReference type="PANTHER" id="PTHR30344">
    <property type="entry name" value="6-PHOSPHOGLUCONOLACTONASE-RELATED"/>
    <property type="match status" value="1"/>
</dbReference>
<gene>
    <name evidence="2" type="ORF">OIN60_11490</name>
</gene>
<reference evidence="2 3" key="1">
    <citation type="submission" date="2022-10" db="EMBL/GenBank/DDBJ databases">
        <title>Paenibacillus description and whole genome data of maize root bacterial community.</title>
        <authorList>
            <person name="Marton D."/>
            <person name="Farkas M."/>
            <person name="Cserhati M."/>
        </authorList>
    </citation>
    <scope>NUCLEOTIDE SEQUENCE [LARGE SCALE GENOMIC DNA]</scope>
    <source>
        <strain evidence="2 3">P96</strain>
    </source>
</reference>
<keyword evidence="3" id="KW-1185">Reference proteome</keyword>
<protein>
    <submittedName>
        <fullName evidence="2">Lactonase family protein</fullName>
    </submittedName>
</protein>
<evidence type="ECO:0000256" key="1">
    <source>
        <dbReference type="ARBA" id="ARBA00005564"/>
    </source>
</evidence>
<comment type="similarity">
    <text evidence="1">Belongs to the cycloisomerase 2 family.</text>
</comment>
<comment type="caution">
    <text evidence="2">The sequence shown here is derived from an EMBL/GenBank/DDBJ whole genome shotgun (WGS) entry which is preliminary data.</text>
</comment>
<dbReference type="Pfam" id="PF10282">
    <property type="entry name" value="Lactonase"/>
    <property type="match status" value="1"/>
</dbReference>
<sequence length="358" mass="38676">MMPEQRLLVFAGSYAEPEGSGVYVYSFDENTGELSLLDEFAGLKNPTFLNVNPVTRKLYAIGETVSASDEKVGEAAAFDIDPATGTLALLNRTQTVAPTCHIQRNAEGNRLTVPSYHGGMVGLLSIGADGKIGELLDVVQHEGNSVHPERQDRPHPHSTFYSPDGKLLFVQDLGLDRIRAYSLAGDKFKLHSEAATHPGAGPRHLAFHPNGKFAFVINEVDSTVTSFAYDAVAGTLTEIESVPTLPEGFEGENTTAEIVVSEDGAYVYGSNRGHDSIVVYAVDVNTGKLSLVEHVPVQGEHPRHFALTPGGKYLIAANRDTNNIVTFRVDKASGRLEYTGLSLSVSKPVCVQPFYFEV</sequence>